<organism evidence="1 2">
    <name type="scientific">Allopontixanthobacter confluentis</name>
    <dbReference type="NCBI Taxonomy" id="1849021"/>
    <lineage>
        <taxon>Bacteria</taxon>
        <taxon>Pseudomonadati</taxon>
        <taxon>Pseudomonadota</taxon>
        <taxon>Alphaproteobacteria</taxon>
        <taxon>Sphingomonadales</taxon>
        <taxon>Erythrobacteraceae</taxon>
        <taxon>Allopontixanthobacter</taxon>
    </lineage>
</organism>
<accession>A0A6L7GCG3</accession>
<protein>
    <submittedName>
        <fullName evidence="1">Uncharacterized protein</fullName>
    </submittedName>
</protein>
<gene>
    <name evidence="1" type="ORF">GRI44_02650</name>
</gene>
<sequence length="66" mass="6768">MELTVSIQLPAMSAIAKNFASTPSLPQILTAVPGDLFTVLMSGAGEGKTGTITRATGAHGQTKYFA</sequence>
<keyword evidence="2" id="KW-1185">Reference proteome</keyword>
<name>A0A6L7GCG3_9SPHN</name>
<dbReference type="RefSeq" id="WP_160599908.1">
    <property type="nucleotide sequence ID" value="NZ_WTYU01000001.1"/>
</dbReference>
<proteinExistence type="predicted"/>
<reference evidence="1 2" key="1">
    <citation type="submission" date="2019-12" db="EMBL/GenBank/DDBJ databases">
        <title>Genomic-based taxomic classification of the family Erythrobacteraceae.</title>
        <authorList>
            <person name="Xu L."/>
        </authorList>
    </citation>
    <scope>NUCLEOTIDE SEQUENCE [LARGE SCALE GENOMIC DNA]</scope>
    <source>
        <strain evidence="1 2">KCTC 52259</strain>
    </source>
</reference>
<evidence type="ECO:0000313" key="2">
    <source>
        <dbReference type="Proteomes" id="UP000473531"/>
    </source>
</evidence>
<dbReference type="EMBL" id="WTYU01000001">
    <property type="protein sequence ID" value="MXP13653.1"/>
    <property type="molecule type" value="Genomic_DNA"/>
</dbReference>
<dbReference type="AlphaFoldDB" id="A0A6L7GCG3"/>
<dbReference type="Proteomes" id="UP000473531">
    <property type="component" value="Unassembled WGS sequence"/>
</dbReference>
<comment type="caution">
    <text evidence="1">The sequence shown here is derived from an EMBL/GenBank/DDBJ whole genome shotgun (WGS) entry which is preliminary data.</text>
</comment>
<evidence type="ECO:0000313" key="1">
    <source>
        <dbReference type="EMBL" id="MXP13653.1"/>
    </source>
</evidence>